<gene>
    <name evidence="3" type="ORF">NJB18185_50100</name>
</gene>
<evidence type="ECO:0000313" key="3">
    <source>
        <dbReference type="EMBL" id="GKU75239.1"/>
    </source>
</evidence>
<organism evidence="3 4">
    <name type="scientific">Mycobacterium montefiorense</name>
    <dbReference type="NCBI Taxonomy" id="154654"/>
    <lineage>
        <taxon>Bacteria</taxon>
        <taxon>Bacillati</taxon>
        <taxon>Actinomycetota</taxon>
        <taxon>Actinomycetes</taxon>
        <taxon>Mycobacteriales</taxon>
        <taxon>Mycobacteriaceae</taxon>
        <taxon>Mycobacterium</taxon>
        <taxon>Mycobacterium simiae complex</taxon>
    </lineage>
</organism>
<evidence type="ECO:0000256" key="2">
    <source>
        <dbReference type="SAM" id="Phobius"/>
    </source>
</evidence>
<keyword evidence="2" id="KW-1133">Transmembrane helix</keyword>
<name>A0AA37PRJ4_9MYCO</name>
<dbReference type="Proteomes" id="UP001139505">
    <property type="component" value="Unassembled WGS sequence"/>
</dbReference>
<evidence type="ECO:0000256" key="1">
    <source>
        <dbReference type="SAM" id="MobiDB-lite"/>
    </source>
</evidence>
<protein>
    <submittedName>
        <fullName evidence="3">Uncharacterized protein</fullName>
    </submittedName>
</protein>
<reference evidence="3" key="2">
    <citation type="submission" date="2022-04" db="EMBL/GenBank/DDBJ databases">
        <authorList>
            <person name="Komine T."/>
            <person name="Fukano H."/>
            <person name="Wada S."/>
        </authorList>
    </citation>
    <scope>NUCLEOTIDE SEQUENCE</scope>
    <source>
        <strain evidence="3">NJB18185</strain>
    </source>
</reference>
<reference evidence="3" key="1">
    <citation type="journal article" date="2022" name="Microbiol. Resour. Announc.">
        <title>Draft Genome Sequences of Eight Mycobacterium montefiorense Strains Isolated from Salamanders in Captivity.</title>
        <authorList>
            <person name="Komine T."/>
            <person name="Ihara H."/>
            <person name="Fukano H."/>
            <person name="Hoshino Y."/>
            <person name="Kurata O."/>
            <person name="Wada S."/>
        </authorList>
    </citation>
    <scope>NUCLEOTIDE SEQUENCE</scope>
    <source>
        <strain evidence="3">NJB18185</strain>
    </source>
</reference>
<feature type="transmembrane region" description="Helical" evidence="2">
    <location>
        <begin position="12"/>
        <end position="31"/>
    </location>
</feature>
<dbReference type="AlphaFoldDB" id="A0AA37PRJ4"/>
<dbReference type="EMBL" id="BQYH01000072">
    <property type="protein sequence ID" value="GKU75239.1"/>
    <property type="molecule type" value="Genomic_DNA"/>
</dbReference>
<proteinExistence type="predicted"/>
<keyword evidence="2" id="KW-0812">Transmembrane</keyword>
<comment type="caution">
    <text evidence="3">The sequence shown here is derived from an EMBL/GenBank/DDBJ whole genome shotgun (WGS) entry which is preliminary data.</text>
</comment>
<keyword evidence="2" id="KW-0472">Membrane</keyword>
<feature type="region of interest" description="Disordered" evidence="1">
    <location>
        <begin position="80"/>
        <end position="104"/>
    </location>
</feature>
<sequence>MHAHRRGGVYKALRTAVIAVVALIAVLSIPVKQRCGAPGIWCAAAVDSQGYAHYYYEVEPLGVYLVEIVTGSNSRLFYESGEDLEEPSHTTPQTRSPAGSLPDRSIRYLVEPSTETPAARLEPTLR</sequence>
<evidence type="ECO:0000313" key="4">
    <source>
        <dbReference type="Proteomes" id="UP001139505"/>
    </source>
</evidence>
<accession>A0AA37PRJ4</accession>